<reference evidence="1" key="1">
    <citation type="submission" date="2019-10" db="EMBL/GenBank/DDBJ databases">
        <authorList>
            <consortium name="DOE Joint Genome Institute"/>
            <person name="Kuo A."/>
            <person name="Miyauchi S."/>
            <person name="Kiss E."/>
            <person name="Drula E."/>
            <person name="Kohler A."/>
            <person name="Sanchez-Garcia M."/>
            <person name="Andreopoulos B."/>
            <person name="Barry K.W."/>
            <person name="Bonito G."/>
            <person name="Buee M."/>
            <person name="Carver A."/>
            <person name="Chen C."/>
            <person name="Cichocki N."/>
            <person name="Clum A."/>
            <person name="Culley D."/>
            <person name="Crous P.W."/>
            <person name="Fauchery L."/>
            <person name="Girlanda M."/>
            <person name="Hayes R."/>
            <person name="Keri Z."/>
            <person name="LaButti K."/>
            <person name="Lipzen A."/>
            <person name="Lombard V."/>
            <person name="Magnuson J."/>
            <person name="Maillard F."/>
            <person name="Morin E."/>
            <person name="Murat C."/>
            <person name="Nolan M."/>
            <person name="Ohm R."/>
            <person name="Pangilinan J."/>
            <person name="Pereira M."/>
            <person name="Perotto S."/>
            <person name="Peter M."/>
            <person name="Riley R."/>
            <person name="Sitrit Y."/>
            <person name="Stielow B."/>
            <person name="Szollosi G."/>
            <person name="Zifcakova L."/>
            <person name="Stursova M."/>
            <person name="Spatafora J.W."/>
            <person name="Tedersoo L."/>
            <person name="Vaario L.-M."/>
            <person name="Yamada A."/>
            <person name="Yan M."/>
            <person name="Wang P."/>
            <person name="Xu J."/>
            <person name="Bruns T."/>
            <person name="Baldrian P."/>
            <person name="Vilgalys R."/>
            <person name="Henrissat B."/>
            <person name="Grigoriev I.V."/>
            <person name="Hibbett D."/>
            <person name="Nagy L.G."/>
            <person name="Martin F.M."/>
        </authorList>
    </citation>
    <scope>NUCLEOTIDE SEQUENCE</scope>
    <source>
        <strain evidence="1">BED1</strain>
    </source>
</reference>
<name>A0AAD4BQ84_BOLED</name>
<dbReference type="AlphaFoldDB" id="A0AAD4BQ84"/>
<accession>A0AAD4BQ84</accession>
<sequence>MYEVAAALAAETQTTIGEASRSPLVRAYTLHTRLLNQSFMTTESEDEDEDHRCFDLEVVQTTSPTDRYVRLHHSADMDVRILGWQWVEKVAEISRKNKALFGSEVMEGRYAGEELRHEARRPRP</sequence>
<dbReference type="EMBL" id="WHUW01000021">
    <property type="protein sequence ID" value="KAF8436516.1"/>
    <property type="molecule type" value="Genomic_DNA"/>
</dbReference>
<organism evidence="1 2">
    <name type="scientific">Boletus edulis BED1</name>
    <dbReference type="NCBI Taxonomy" id="1328754"/>
    <lineage>
        <taxon>Eukaryota</taxon>
        <taxon>Fungi</taxon>
        <taxon>Dikarya</taxon>
        <taxon>Basidiomycota</taxon>
        <taxon>Agaricomycotina</taxon>
        <taxon>Agaricomycetes</taxon>
        <taxon>Agaricomycetidae</taxon>
        <taxon>Boletales</taxon>
        <taxon>Boletineae</taxon>
        <taxon>Boletaceae</taxon>
        <taxon>Boletoideae</taxon>
        <taxon>Boletus</taxon>
    </lineage>
</organism>
<dbReference type="Proteomes" id="UP001194468">
    <property type="component" value="Unassembled WGS sequence"/>
</dbReference>
<gene>
    <name evidence="1" type="ORF">L210DRAFT_3548238</name>
</gene>
<proteinExistence type="predicted"/>
<comment type="caution">
    <text evidence="1">The sequence shown here is derived from an EMBL/GenBank/DDBJ whole genome shotgun (WGS) entry which is preliminary data.</text>
</comment>
<evidence type="ECO:0000313" key="2">
    <source>
        <dbReference type="Proteomes" id="UP001194468"/>
    </source>
</evidence>
<evidence type="ECO:0000313" key="1">
    <source>
        <dbReference type="EMBL" id="KAF8436516.1"/>
    </source>
</evidence>
<keyword evidence="2" id="KW-1185">Reference proteome</keyword>
<reference evidence="1" key="2">
    <citation type="journal article" date="2020" name="Nat. Commun.">
        <title>Large-scale genome sequencing of mycorrhizal fungi provides insights into the early evolution of symbiotic traits.</title>
        <authorList>
            <person name="Miyauchi S."/>
            <person name="Kiss E."/>
            <person name="Kuo A."/>
            <person name="Drula E."/>
            <person name="Kohler A."/>
            <person name="Sanchez-Garcia M."/>
            <person name="Morin E."/>
            <person name="Andreopoulos B."/>
            <person name="Barry K.W."/>
            <person name="Bonito G."/>
            <person name="Buee M."/>
            <person name="Carver A."/>
            <person name="Chen C."/>
            <person name="Cichocki N."/>
            <person name="Clum A."/>
            <person name="Culley D."/>
            <person name="Crous P.W."/>
            <person name="Fauchery L."/>
            <person name="Girlanda M."/>
            <person name="Hayes R.D."/>
            <person name="Keri Z."/>
            <person name="LaButti K."/>
            <person name="Lipzen A."/>
            <person name="Lombard V."/>
            <person name="Magnuson J."/>
            <person name="Maillard F."/>
            <person name="Murat C."/>
            <person name="Nolan M."/>
            <person name="Ohm R.A."/>
            <person name="Pangilinan J."/>
            <person name="Pereira M.F."/>
            <person name="Perotto S."/>
            <person name="Peter M."/>
            <person name="Pfister S."/>
            <person name="Riley R."/>
            <person name="Sitrit Y."/>
            <person name="Stielow J.B."/>
            <person name="Szollosi G."/>
            <person name="Zifcakova L."/>
            <person name="Stursova M."/>
            <person name="Spatafora J.W."/>
            <person name="Tedersoo L."/>
            <person name="Vaario L.M."/>
            <person name="Yamada A."/>
            <person name="Yan M."/>
            <person name="Wang P."/>
            <person name="Xu J."/>
            <person name="Bruns T."/>
            <person name="Baldrian P."/>
            <person name="Vilgalys R."/>
            <person name="Dunand C."/>
            <person name="Henrissat B."/>
            <person name="Grigoriev I.V."/>
            <person name="Hibbett D."/>
            <person name="Nagy L.G."/>
            <person name="Martin F.M."/>
        </authorList>
    </citation>
    <scope>NUCLEOTIDE SEQUENCE</scope>
    <source>
        <strain evidence="1">BED1</strain>
    </source>
</reference>
<protein>
    <submittedName>
        <fullName evidence="1">Uncharacterized protein</fullName>
    </submittedName>
</protein>